<proteinExistence type="predicted"/>
<evidence type="ECO:0000313" key="1">
    <source>
        <dbReference type="EMBL" id="CAG8697699.1"/>
    </source>
</evidence>
<dbReference type="EMBL" id="CAJVPP010008538">
    <property type="protein sequence ID" value="CAG8697699.1"/>
    <property type="molecule type" value="Genomic_DNA"/>
</dbReference>
<protein>
    <submittedName>
        <fullName evidence="1">15232_t:CDS:1</fullName>
    </submittedName>
</protein>
<dbReference type="Proteomes" id="UP000789375">
    <property type="component" value="Unassembled WGS sequence"/>
</dbReference>
<reference evidence="1" key="1">
    <citation type="submission" date="2021-06" db="EMBL/GenBank/DDBJ databases">
        <authorList>
            <person name="Kallberg Y."/>
            <person name="Tangrot J."/>
            <person name="Rosling A."/>
        </authorList>
    </citation>
    <scope>NUCLEOTIDE SEQUENCE</scope>
    <source>
        <strain evidence="1">87-6 pot B 2015</strain>
    </source>
</reference>
<gene>
    <name evidence="1" type="ORF">FMOSSE_LOCUS13665</name>
</gene>
<sequence length="80" mass="9647">MPESMNQMLFVCKWLYSHLESQHFETQEKLRNHIDKHDINSCNRSSLGYICPWECCNKHQSSIIKLEEHLCGHTRQRLFK</sequence>
<dbReference type="AlphaFoldDB" id="A0A9N9HNA6"/>
<organism evidence="1 2">
    <name type="scientific">Funneliformis mosseae</name>
    <name type="common">Endomycorrhizal fungus</name>
    <name type="synonym">Glomus mosseae</name>
    <dbReference type="NCBI Taxonomy" id="27381"/>
    <lineage>
        <taxon>Eukaryota</taxon>
        <taxon>Fungi</taxon>
        <taxon>Fungi incertae sedis</taxon>
        <taxon>Mucoromycota</taxon>
        <taxon>Glomeromycotina</taxon>
        <taxon>Glomeromycetes</taxon>
        <taxon>Glomerales</taxon>
        <taxon>Glomeraceae</taxon>
        <taxon>Funneliformis</taxon>
    </lineage>
</organism>
<accession>A0A9N9HNA6</accession>
<name>A0A9N9HNA6_FUNMO</name>
<evidence type="ECO:0000313" key="2">
    <source>
        <dbReference type="Proteomes" id="UP000789375"/>
    </source>
</evidence>
<comment type="caution">
    <text evidence="1">The sequence shown here is derived from an EMBL/GenBank/DDBJ whole genome shotgun (WGS) entry which is preliminary data.</text>
</comment>
<keyword evidence="2" id="KW-1185">Reference proteome</keyword>
<feature type="non-terminal residue" evidence="1">
    <location>
        <position position="1"/>
    </location>
</feature>